<sequence>MLPLIQNPTAARPSTPSTLQEIIYHTKRLQKWVMAWIPSKSELVYGKLLTTTHYPNCIPVSNVNSFQLLKYSHPSYCISAYNDYLIQQKKIPSCIDLPIAPPTPNRPCNPNDYLISSLIIQDSIISDLKNLALMLSEFYTDGSYQSNNSDNKSPIGYGWIVANHLNDNIFYSGSLKFFPSSTKAETMAILTALTSAIHHIINKLSLKVTLFKVKAHSGDHYNDSADALAKAERLILTPTTINHDHLPSQTLTLEWNEEIPLDKDVRKCVGIILNYKRIENHIQHPSLSFIKNATRNNLIDWSLSSKWFNFNGRND</sequence>
<dbReference type="GO" id="GO:0003676">
    <property type="term" value="F:nucleic acid binding"/>
    <property type="evidence" value="ECO:0007669"/>
    <property type="project" value="InterPro"/>
</dbReference>
<evidence type="ECO:0000313" key="1">
    <source>
        <dbReference type="EMBL" id="PKK56297.1"/>
    </source>
</evidence>
<dbReference type="VEuPathDB" id="FungiDB:RhiirA1_466891"/>
<dbReference type="AlphaFoldDB" id="A0A2N1M3R7"/>
<accession>A0A2N1M3R7</accession>
<organism evidence="1 2">
    <name type="scientific">Rhizophagus irregularis</name>
    <dbReference type="NCBI Taxonomy" id="588596"/>
    <lineage>
        <taxon>Eukaryota</taxon>
        <taxon>Fungi</taxon>
        <taxon>Fungi incertae sedis</taxon>
        <taxon>Mucoromycota</taxon>
        <taxon>Glomeromycotina</taxon>
        <taxon>Glomeromycetes</taxon>
        <taxon>Glomerales</taxon>
        <taxon>Glomeraceae</taxon>
        <taxon>Rhizophagus</taxon>
    </lineage>
</organism>
<dbReference type="SUPFAM" id="SSF53098">
    <property type="entry name" value="Ribonuclease H-like"/>
    <property type="match status" value="1"/>
</dbReference>
<comment type="caution">
    <text evidence="1">The sequence shown here is derived from an EMBL/GenBank/DDBJ whole genome shotgun (WGS) entry which is preliminary data.</text>
</comment>
<dbReference type="Gene3D" id="3.30.420.10">
    <property type="entry name" value="Ribonuclease H-like superfamily/Ribonuclease H"/>
    <property type="match status" value="2"/>
</dbReference>
<evidence type="ECO:0000313" key="2">
    <source>
        <dbReference type="Proteomes" id="UP000233469"/>
    </source>
</evidence>
<dbReference type="VEuPathDB" id="FungiDB:RhiirFUN_024151"/>
<protein>
    <submittedName>
        <fullName evidence="1">Uncharacterized protein</fullName>
    </submittedName>
</protein>
<dbReference type="EMBL" id="LLXL01005864">
    <property type="protein sequence ID" value="PKK56297.1"/>
    <property type="molecule type" value="Genomic_DNA"/>
</dbReference>
<dbReference type="InterPro" id="IPR012337">
    <property type="entry name" value="RNaseH-like_sf"/>
</dbReference>
<reference evidence="1 2" key="2">
    <citation type="submission" date="2017-10" db="EMBL/GenBank/DDBJ databases">
        <title>Extensive intraspecific genome diversity in a model arbuscular mycorrhizal fungus.</title>
        <authorList>
            <person name="Chen E.C.H."/>
            <person name="Morin E."/>
            <person name="Baudet D."/>
            <person name="Noel J."/>
            <person name="Ndikumana S."/>
            <person name="Charron P."/>
            <person name="St-Onge C."/>
            <person name="Giorgi J."/>
            <person name="Grigoriev I.V."/>
            <person name="Roux C."/>
            <person name="Martin F.M."/>
            <person name="Corradi N."/>
        </authorList>
    </citation>
    <scope>NUCLEOTIDE SEQUENCE [LARGE SCALE GENOMIC DNA]</scope>
    <source>
        <strain evidence="1 2">C2</strain>
    </source>
</reference>
<proteinExistence type="predicted"/>
<gene>
    <name evidence="1" type="ORF">RhiirC2_800329</name>
</gene>
<feature type="non-terminal residue" evidence="1">
    <location>
        <position position="315"/>
    </location>
</feature>
<reference evidence="1 2" key="1">
    <citation type="submission" date="2016-04" db="EMBL/GenBank/DDBJ databases">
        <title>Genome analyses suggest a sexual origin of heterokaryosis in a supposedly ancient asexual fungus.</title>
        <authorList>
            <person name="Ropars J."/>
            <person name="Sedzielewska K."/>
            <person name="Noel J."/>
            <person name="Charron P."/>
            <person name="Farinelli L."/>
            <person name="Marton T."/>
            <person name="Kruger M."/>
            <person name="Pelin A."/>
            <person name="Brachmann A."/>
            <person name="Corradi N."/>
        </authorList>
    </citation>
    <scope>NUCLEOTIDE SEQUENCE [LARGE SCALE GENOMIC DNA]</scope>
    <source>
        <strain evidence="1 2">C2</strain>
    </source>
</reference>
<dbReference type="Proteomes" id="UP000233469">
    <property type="component" value="Unassembled WGS sequence"/>
</dbReference>
<dbReference type="InterPro" id="IPR036397">
    <property type="entry name" value="RNaseH_sf"/>
</dbReference>
<name>A0A2N1M3R7_9GLOM</name>